<reference evidence="2" key="1">
    <citation type="journal article" date="2020" name="mSystems">
        <title>Genome- and Community-Level Interaction Insights into Carbon Utilization and Element Cycling Functions of Hydrothermarchaeota in Hydrothermal Sediment.</title>
        <authorList>
            <person name="Zhou Z."/>
            <person name="Liu Y."/>
            <person name="Xu W."/>
            <person name="Pan J."/>
            <person name="Luo Z.H."/>
            <person name="Li M."/>
        </authorList>
    </citation>
    <scope>NUCLEOTIDE SEQUENCE</scope>
    <source>
        <strain evidence="2">SpSt-997</strain>
    </source>
</reference>
<protein>
    <submittedName>
        <fullName evidence="2">Iron-sulfur cluster assembly accessory protein</fullName>
    </submittedName>
</protein>
<dbReference type="Pfam" id="PF01521">
    <property type="entry name" value="Fe-S_biosyn"/>
    <property type="match status" value="1"/>
</dbReference>
<dbReference type="InterPro" id="IPR017870">
    <property type="entry name" value="FeS_cluster_insertion_CS"/>
</dbReference>
<dbReference type="PANTHER" id="PTHR43011">
    <property type="entry name" value="IRON-SULFUR CLUSTER ASSEMBLY 2 HOMOLOG, MITOCHONDRIAL"/>
    <property type="match status" value="1"/>
</dbReference>
<dbReference type="Gene3D" id="2.60.300.12">
    <property type="entry name" value="HesB-like domain"/>
    <property type="match status" value="1"/>
</dbReference>
<dbReference type="GO" id="GO:0005506">
    <property type="term" value="F:iron ion binding"/>
    <property type="evidence" value="ECO:0007669"/>
    <property type="project" value="TreeGrafter"/>
</dbReference>
<sequence>MDQVTPRFALSPRAQARIKALLAAQKGAVALRVSVLAGGCSGFQYRFALDDAHTPDDIAIGEPDARVVIDPASLDLLAGAELDFVEELMGAYFKVKNPNATTSCGCGTSFAVD</sequence>
<dbReference type="InterPro" id="IPR016092">
    <property type="entry name" value="ATAP"/>
</dbReference>
<dbReference type="InterPro" id="IPR035903">
    <property type="entry name" value="HesB-like_dom_sf"/>
</dbReference>
<feature type="domain" description="Core" evidence="1">
    <location>
        <begin position="9"/>
        <end position="107"/>
    </location>
</feature>
<dbReference type="SUPFAM" id="SSF89360">
    <property type="entry name" value="HesB-like domain"/>
    <property type="match status" value="1"/>
</dbReference>
<dbReference type="PROSITE" id="PS01152">
    <property type="entry name" value="HESB"/>
    <property type="match status" value="1"/>
</dbReference>
<evidence type="ECO:0000313" key="2">
    <source>
        <dbReference type="EMBL" id="HGC42376.1"/>
    </source>
</evidence>
<dbReference type="EMBL" id="DTQM01000079">
    <property type="protein sequence ID" value="HGC42376.1"/>
    <property type="molecule type" value="Genomic_DNA"/>
</dbReference>
<dbReference type="GO" id="GO:0016226">
    <property type="term" value="P:iron-sulfur cluster assembly"/>
    <property type="evidence" value="ECO:0007669"/>
    <property type="project" value="InterPro"/>
</dbReference>
<dbReference type="AlphaFoldDB" id="A0A8J4HAM9"/>
<gene>
    <name evidence="2" type="ORF">ENY07_04000</name>
</gene>
<dbReference type="NCBIfam" id="TIGR00049">
    <property type="entry name" value="iron-sulfur cluster assembly accessory protein"/>
    <property type="match status" value="1"/>
</dbReference>
<evidence type="ECO:0000259" key="1">
    <source>
        <dbReference type="Pfam" id="PF01521"/>
    </source>
</evidence>
<organism evidence="2">
    <name type="scientific">Acidicaldus sp</name>
    <dbReference type="NCBI Taxonomy" id="1872105"/>
    <lineage>
        <taxon>Bacteria</taxon>
        <taxon>Pseudomonadati</taxon>
        <taxon>Pseudomonadota</taxon>
        <taxon>Alphaproteobacteria</taxon>
        <taxon>Acetobacterales</taxon>
        <taxon>Acetobacteraceae</taxon>
        <taxon>Acidicaldus</taxon>
    </lineage>
</organism>
<dbReference type="GO" id="GO:0051537">
    <property type="term" value="F:2 iron, 2 sulfur cluster binding"/>
    <property type="evidence" value="ECO:0007669"/>
    <property type="project" value="TreeGrafter"/>
</dbReference>
<dbReference type="InterPro" id="IPR000361">
    <property type="entry name" value="ATAP_core_dom"/>
</dbReference>
<dbReference type="PANTHER" id="PTHR43011:SF1">
    <property type="entry name" value="IRON-SULFUR CLUSTER ASSEMBLY 2 HOMOLOG, MITOCHONDRIAL"/>
    <property type="match status" value="1"/>
</dbReference>
<accession>A0A8J4HAM9</accession>
<name>A0A8J4HAM9_9PROT</name>
<proteinExistence type="predicted"/>
<dbReference type="GO" id="GO:0051539">
    <property type="term" value="F:4 iron, 4 sulfur cluster binding"/>
    <property type="evidence" value="ECO:0007669"/>
    <property type="project" value="TreeGrafter"/>
</dbReference>
<comment type="caution">
    <text evidence="2">The sequence shown here is derived from an EMBL/GenBank/DDBJ whole genome shotgun (WGS) entry which is preliminary data.</text>
</comment>